<protein>
    <recommendedName>
        <fullName evidence="2">Double jelly roll-like domain-containing protein</fullName>
    </recommendedName>
</protein>
<dbReference type="OrthoDB" id="6746907at2759"/>
<evidence type="ECO:0000313" key="3">
    <source>
        <dbReference type="EMBL" id="CAB0044654.1"/>
    </source>
</evidence>
<feature type="domain" description="Double jelly roll-like" evidence="2">
    <location>
        <begin position="19"/>
        <end position="118"/>
    </location>
</feature>
<reference evidence="3 4" key="1">
    <citation type="submission" date="2020-02" db="EMBL/GenBank/DDBJ databases">
        <authorList>
            <person name="Ferguson B K."/>
        </authorList>
    </citation>
    <scope>NUCLEOTIDE SEQUENCE [LARGE SCALE GENOMIC DNA]</scope>
</reference>
<dbReference type="PANTHER" id="PTHR36159:SF1">
    <property type="entry name" value="RETROVIRUS-RELATED POL POLYPROTEIN FROM TRANSPOSON 412-LIKE PROTEIN"/>
    <property type="match status" value="1"/>
</dbReference>
<evidence type="ECO:0000256" key="1">
    <source>
        <dbReference type="SAM" id="SignalP"/>
    </source>
</evidence>
<name>A0A6H5J3M6_9HYME</name>
<keyword evidence="1" id="KW-0732">Signal</keyword>
<sequence length="129" mass="14404">MPLLLIVAYATCSTTFDTNWNAIEIDRCKNVGLTSVMKGSPSFNKSHNDSVSANAGWIWEDYDGNIKNVEDDNGYLMFSSRLSMILGFAEDYPKIIVNMKHELILTRARTDLNAVLQTQREVVQGGARA</sequence>
<feature type="signal peptide" evidence="1">
    <location>
        <begin position="1"/>
        <end position="15"/>
    </location>
</feature>
<organism evidence="3 4">
    <name type="scientific">Trichogramma brassicae</name>
    <dbReference type="NCBI Taxonomy" id="86971"/>
    <lineage>
        <taxon>Eukaryota</taxon>
        <taxon>Metazoa</taxon>
        <taxon>Ecdysozoa</taxon>
        <taxon>Arthropoda</taxon>
        <taxon>Hexapoda</taxon>
        <taxon>Insecta</taxon>
        <taxon>Pterygota</taxon>
        <taxon>Neoptera</taxon>
        <taxon>Endopterygota</taxon>
        <taxon>Hymenoptera</taxon>
        <taxon>Apocrita</taxon>
        <taxon>Proctotrupomorpha</taxon>
        <taxon>Chalcidoidea</taxon>
        <taxon>Trichogrammatidae</taxon>
        <taxon>Trichogramma</taxon>
    </lineage>
</organism>
<dbReference type="Proteomes" id="UP000479190">
    <property type="component" value="Unassembled WGS sequence"/>
</dbReference>
<dbReference type="Pfam" id="PF21738">
    <property type="entry name" value="DJR-like_dom"/>
    <property type="match status" value="1"/>
</dbReference>
<accession>A0A6H5J3M6</accession>
<dbReference type="InterPro" id="IPR049512">
    <property type="entry name" value="DJR-like_dom"/>
</dbReference>
<gene>
    <name evidence="3" type="ORF">TBRA_LOCUS16242</name>
</gene>
<dbReference type="AlphaFoldDB" id="A0A6H5J3M6"/>
<keyword evidence="4" id="KW-1185">Reference proteome</keyword>
<evidence type="ECO:0000313" key="4">
    <source>
        <dbReference type="Proteomes" id="UP000479190"/>
    </source>
</evidence>
<feature type="chain" id="PRO_5026089767" description="Double jelly roll-like domain-containing protein" evidence="1">
    <location>
        <begin position="16"/>
        <end position="129"/>
    </location>
</feature>
<proteinExistence type="predicted"/>
<dbReference type="PANTHER" id="PTHR36159">
    <property type="entry name" value="PROTEIN CBG23766"/>
    <property type="match status" value="1"/>
</dbReference>
<evidence type="ECO:0000259" key="2">
    <source>
        <dbReference type="Pfam" id="PF21738"/>
    </source>
</evidence>
<dbReference type="EMBL" id="CADCXV010001475">
    <property type="protein sequence ID" value="CAB0044654.1"/>
    <property type="molecule type" value="Genomic_DNA"/>
</dbReference>